<evidence type="ECO:0000313" key="3">
    <source>
        <dbReference type="Proteomes" id="UP001221142"/>
    </source>
</evidence>
<dbReference type="EMBL" id="JARKIF010000014">
    <property type="protein sequence ID" value="KAJ7623809.1"/>
    <property type="molecule type" value="Genomic_DNA"/>
</dbReference>
<evidence type="ECO:0000313" key="2">
    <source>
        <dbReference type="EMBL" id="KAJ7623809.1"/>
    </source>
</evidence>
<name>A0AAD7FJL6_9AGAR</name>
<keyword evidence="3" id="KW-1185">Reference proteome</keyword>
<organism evidence="2 3">
    <name type="scientific">Roridomyces roridus</name>
    <dbReference type="NCBI Taxonomy" id="1738132"/>
    <lineage>
        <taxon>Eukaryota</taxon>
        <taxon>Fungi</taxon>
        <taxon>Dikarya</taxon>
        <taxon>Basidiomycota</taxon>
        <taxon>Agaricomycotina</taxon>
        <taxon>Agaricomycetes</taxon>
        <taxon>Agaricomycetidae</taxon>
        <taxon>Agaricales</taxon>
        <taxon>Marasmiineae</taxon>
        <taxon>Mycenaceae</taxon>
        <taxon>Roridomyces</taxon>
    </lineage>
</organism>
<accession>A0AAD7FJL6</accession>
<comment type="caution">
    <text evidence="2">The sequence shown here is derived from an EMBL/GenBank/DDBJ whole genome shotgun (WGS) entry which is preliminary data.</text>
</comment>
<gene>
    <name evidence="2" type="ORF">FB45DRAFT_1006093</name>
</gene>
<reference evidence="2" key="1">
    <citation type="submission" date="2023-03" db="EMBL/GenBank/DDBJ databases">
        <title>Massive genome expansion in bonnet fungi (Mycena s.s.) driven by repeated elements and novel gene families across ecological guilds.</title>
        <authorList>
            <consortium name="Lawrence Berkeley National Laboratory"/>
            <person name="Harder C.B."/>
            <person name="Miyauchi S."/>
            <person name="Viragh M."/>
            <person name="Kuo A."/>
            <person name="Thoen E."/>
            <person name="Andreopoulos B."/>
            <person name="Lu D."/>
            <person name="Skrede I."/>
            <person name="Drula E."/>
            <person name="Henrissat B."/>
            <person name="Morin E."/>
            <person name="Kohler A."/>
            <person name="Barry K."/>
            <person name="LaButti K."/>
            <person name="Morin E."/>
            <person name="Salamov A."/>
            <person name="Lipzen A."/>
            <person name="Mereny Z."/>
            <person name="Hegedus B."/>
            <person name="Baldrian P."/>
            <person name="Stursova M."/>
            <person name="Weitz H."/>
            <person name="Taylor A."/>
            <person name="Grigoriev I.V."/>
            <person name="Nagy L.G."/>
            <person name="Martin F."/>
            <person name="Kauserud H."/>
        </authorList>
    </citation>
    <scope>NUCLEOTIDE SEQUENCE</scope>
    <source>
        <strain evidence="2">9284</strain>
    </source>
</reference>
<protein>
    <submittedName>
        <fullName evidence="2">Uncharacterized protein</fullName>
    </submittedName>
</protein>
<evidence type="ECO:0000256" key="1">
    <source>
        <dbReference type="SAM" id="MobiDB-lite"/>
    </source>
</evidence>
<feature type="region of interest" description="Disordered" evidence="1">
    <location>
        <begin position="1"/>
        <end position="37"/>
    </location>
</feature>
<proteinExistence type="predicted"/>
<sequence>MMRAARVRVHGGAVAPAPAGTPPAPRRRRGRRGGVQRATDTEQLRFRVCAVNPEFRPGCNPHSQAEVPALPAKNALSLAYRQPTALPTIALDLLLAQQIPLYVRRLRIAIPQPSYPFRGCPEDCSYSLLEAVLPALTRVVELSLSGAMIWGTLPVFLRTALGTAIAQPSVIKLNLSISQFPASLITVTAASVRELTLPATVNYIEAASVLRVIPNGHNGPEILNLGFISPSILCLFKSGALPNVRELSIGPKNEWADICELLQLPGLVSALQRVRCDLTQTFNQQLQATPISLPRLPALRMLELSIGAEVYEVLRPCGPGDLQASVMQLEAGLPEPTILRLIADLPRKTPRIERIVVRVMLQWLQDMDIEWVPSPSELQIQPFSAPGLNLLRLEEIHWCLGTRNKVNNGETREKESRMFDGFVGFVQNLQSEMFGPQIPMTFSRDSIRPSIYD</sequence>
<feature type="compositionally biased region" description="Basic residues" evidence="1">
    <location>
        <begin position="25"/>
        <end position="34"/>
    </location>
</feature>
<dbReference type="AlphaFoldDB" id="A0AAD7FJL6"/>
<dbReference type="Proteomes" id="UP001221142">
    <property type="component" value="Unassembled WGS sequence"/>
</dbReference>